<keyword evidence="2" id="KW-0812">Transmembrane</keyword>
<dbReference type="AlphaFoldDB" id="A0A8J2J0A1"/>
<reference evidence="3" key="1">
    <citation type="submission" date="2021-06" db="EMBL/GenBank/DDBJ databases">
        <authorList>
            <person name="Hodson N. C."/>
            <person name="Mongue J. A."/>
            <person name="Jaron S. K."/>
        </authorList>
    </citation>
    <scope>NUCLEOTIDE SEQUENCE</scope>
</reference>
<protein>
    <submittedName>
        <fullName evidence="3">Uncharacterized protein</fullName>
    </submittedName>
</protein>
<gene>
    <name evidence="3" type="ORF">AFUS01_LOCUS271</name>
</gene>
<feature type="transmembrane region" description="Helical" evidence="2">
    <location>
        <begin position="233"/>
        <end position="253"/>
    </location>
</feature>
<organism evidence="3 4">
    <name type="scientific">Allacma fusca</name>
    <dbReference type="NCBI Taxonomy" id="39272"/>
    <lineage>
        <taxon>Eukaryota</taxon>
        <taxon>Metazoa</taxon>
        <taxon>Ecdysozoa</taxon>
        <taxon>Arthropoda</taxon>
        <taxon>Hexapoda</taxon>
        <taxon>Collembola</taxon>
        <taxon>Symphypleona</taxon>
        <taxon>Sminthuridae</taxon>
        <taxon>Allacma</taxon>
    </lineage>
</organism>
<feature type="transmembrane region" description="Helical" evidence="2">
    <location>
        <begin position="205"/>
        <end position="226"/>
    </location>
</feature>
<feature type="compositionally biased region" description="Basic and acidic residues" evidence="1">
    <location>
        <begin position="33"/>
        <end position="58"/>
    </location>
</feature>
<evidence type="ECO:0000313" key="3">
    <source>
        <dbReference type="EMBL" id="CAG7636554.1"/>
    </source>
</evidence>
<keyword evidence="4" id="KW-1185">Reference proteome</keyword>
<name>A0A8J2J0A1_9HEXA</name>
<sequence length="389" mass="44891">MDKWSRKERKPPSSESPPAGHGHELRTLPFSPHQEEKNERAARQGKSKHSEVESGDFRKKSRIQELLNSFKDDVIHMRDCDIISDEVSTDRYPIPLSGSSEFPEKFTRVSPHKLTSHSRWKKAVKLSRTVMKRPRQTLSTISRGMNDDDDFEEHQTKMIFLLKFIDHASCISSGLLAGLLLWSTLNAVSWHEDLIRTTYTNNFLRLYYTTTAVLMFITLVGFLIRIYSSWTRWTAWLIIYLIAFLAVLLLHYINKGYTLLRLECTFYDALNQEEREKAITAYSCSQDDVEIMKQDLIFITISSSIQMTGAVFIACYFHFTPYQQLWLLPVAKSKGRRASISTQLSSVLTPHQISATSSLNNPQNQLRLENDATKSQTENYWTLGKVCMN</sequence>
<feature type="transmembrane region" description="Helical" evidence="2">
    <location>
        <begin position="164"/>
        <end position="185"/>
    </location>
</feature>
<feature type="region of interest" description="Disordered" evidence="1">
    <location>
        <begin position="1"/>
        <end position="58"/>
    </location>
</feature>
<keyword evidence="2" id="KW-1133">Transmembrane helix</keyword>
<comment type="caution">
    <text evidence="3">The sequence shown here is derived from an EMBL/GenBank/DDBJ whole genome shotgun (WGS) entry which is preliminary data.</text>
</comment>
<dbReference type="EMBL" id="CAJVCH010001093">
    <property type="protein sequence ID" value="CAG7636554.1"/>
    <property type="molecule type" value="Genomic_DNA"/>
</dbReference>
<accession>A0A8J2J0A1</accession>
<keyword evidence="2" id="KW-0472">Membrane</keyword>
<dbReference type="Proteomes" id="UP000708208">
    <property type="component" value="Unassembled WGS sequence"/>
</dbReference>
<evidence type="ECO:0000313" key="4">
    <source>
        <dbReference type="Proteomes" id="UP000708208"/>
    </source>
</evidence>
<feature type="transmembrane region" description="Helical" evidence="2">
    <location>
        <begin position="296"/>
        <end position="319"/>
    </location>
</feature>
<evidence type="ECO:0000256" key="1">
    <source>
        <dbReference type="SAM" id="MobiDB-lite"/>
    </source>
</evidence>
<evidence type="ECO:0000256" key="2">
    <source>
        <dbReference type="SAM" id="Phobius"/>
    </source>
</evidence>
<proteinExistence type="predicted"/>